<organism evidence="2 3">
    <name type="scientific">Marinobacter albus</name>
    <dbReference type="NCBI Taxonomy" id="3030833"/>
    <lineage>
        <taxon>Bacteria</taxon>
        <taxon>Pseudomonadati</taxon>
        <taxon>Pseudomonadota</taxon>
        <taxon>Gammaproteobacteria</taxon>
        <taxon>Pseudomonadales</taxon>
        <taxon>Marinobacteraceae</taxon>
        <taxon>Marinobacter</taxon>
    </lineage>
</organism>
<dbReference type="PROSITE" id="PS51257">
    <property type="entry name" value="PROKAR_LIPOPROTEIN"/>
    <property type="match status" value="1"/>
</dbReference>
<evidence type="ECO:0000313" key="3">
    <source>
        <dbReference type="Proteomes" id="UP001223547"/>
    </source>
</evidence>
<sequence>MGHYGWRFLGVVLLLGAVAGCATHQYSEAPAVAVSGECRQQFLRWQDQVAVDGRFDAQDWSPPGFPYLRVDRFLASFELAELSPVQRRDWLRRAHGKALTAWRYEMQGGPVAASQWLAGLQECASQAISTLMSEPDLWPGLADVAEVPDSYSTTARVLGVYPLVAPVVRWRATVTMTDLAEQFAQYDAQAPWRTYLPVTFPEGDRSWPASYKRDSLGVPVLKDETLRGLFQRHAPGWRIETRDRNDVPGVPGRDESGDLHFRPEPVVYTHLNYVYQDGVILPQLVYVLWFAARPAEDGLDIYAGALDGFVWRVTVGEDGQPLVYDTIHPCGCYHQWLLVDGGLVLKEGVDFEAARLWLLGSVSSDDKAPLLSLSASEHQLVNVAAGGVATEGAVRSYRLEPLDGLRGRSLQGGRLYGGDGLIDGTERPERFLLWPTGVPSAGGMRQWGHHAVLFVGRRHFDDPYLLERYFRSLR</sequence>
<feature type="chain" id="PRO_5046272593" evidence="1">
    <location>
        <begin position="25"/>
        <end position="474"/>
    </location>
</feature>
<keyword evidence="1" id="KW-0732">Signal</keyword>
<evidence type="ECO:0000313" key="2">
    <source>
        <dbReference type="EMBL" id="MDK9556604.1"/>
    </source>
</evidence>
<reference evidence="2 3" key="1">
    <citation type="submission" date="2023-05" db="EMBL/GenBank/DDBJ databases">
        <title>Marinobacter albus sp. nov., a marine bacterium isolated from sand in a coastal intertidal zone of huludao.</title>
        <authorList>
            <person name="Deng T."/>
        </authorList>
    </citation>
    <scope>NUCLEOTIDE SEQUENCE [LARGE SCALE GENOMIC DNA]</scope>
    <source>
        <strain evidence="2 3">M216</strain>
    </source>
</reference>
<dbReference type="RefSeq" id="WP_285367193.1">
    <property type="nucleotide sequence ID" value="NZ_JASSQD010000001.1"/>
</dbReference>
<keyword evidence="3" id="KW-1185">Reference proteome</keyword>
<dbReference type="EMBL" id="JASSQD010000001">
    <property type="protein sequence ID" value="MDK9556604.1"/>
    <property type="molecule type" value="Genomic_DNA"/>
</dbReference>
<accession>A0ABT7H8C2</accession>
<proteinExistence type="predicted"/>
<name>A0ABT7H8C2_9GAMM</name>
<feature type="signal peptide" evidence="1">
    <location>
        <begin position="1"/>
        <end position="24"/>
    </location>
</feature>
<evidence type="ECO:0000256" key="1">
    <source>
        <dbReference type="SAM" id="SignalP"/>
    </source>
</evidence>
<protein>
    <submittedName>
        <fullName evidence="2">Uncharacterized protein</fullName>
    </submittedName>
</protein>
<gene>
    <name evidence="2" type="ORF">QQF73_03125</name>
</gene>
<dbReference type="Proteomes" id="UP001223547">
    <property type="component" value="Unassembled WGS sequence"/>
</dbReference>
<comment type="caution">
    <text evidence="2">The sequence shown here is derived from an EMBL/GenBank/DDBJ whole genome shotgun (WGS) entry which is preliminary data.</text>
</comment>